<feature type="region of interest" description="Disordered" evidence="1">
    <location>
        <begin position="120"/>
        <end position="141"/>
    </location>
</feature>
<evidence type="ECO:0000313" key="4">
    <source>
        <dbReference type="Proteomes" id="UP001206206"/>
    </source>
</evidence>
<dbReference type="Pfam" id="PF01266">
    <property type="entry name" value="DAO"/>
    <property type="match status" value="1"/>
</dbReference>
<organism evidence="3 4">
    <name type="scientific">Streptantibioticus rubrisoli</name>
    <dbReference type="NCBI Taxonomy" id="1387313"/>
    <lineage>
        <taxon>Bacteria</taxon>
        <taxon>Bacillati</taxon>
        <taxon>Actinomycetota</taxon>
        <taxon>Actinomycetes</taxon>
        <taxon>Kitasatosporales</taxon>
        <taxon>Streptomycetaceae</taxon>
        <taxon>Streptantibioticus</taxon>
    </lineage>
</organism>
<dbReference type="Gene3D" id="3.50.50.60">
    <property type="entry name" value="FAD/NAD(P)-binding domain"/>
    <property type="match status" value="1"/>
</dbReference>
<proteinExistence type="predicted"/>
<sequence>MTNGTDRTGGSLPPDAWVVAVGAGVIGASVAFQLAEAGARDVLVLDRDGPASGSSGKPIRGVRARFRDSLNSTLGQRGFAASRDFLQLPGVGVVLGEAGYLFPPRDGEKAAACAGTRSSMWRRWPPTGSSSRANRRESAVI</sequence>
<feature type="domain" description="FAD dependent oxidoreductase" evidence="2">
    <location>
        <begin position="18"/>
        <end position="112"/>
    </location>
</feature>
<keyword evidence="4" id="KW-1185">Reference proteome</keyword>
<gene>
    <name evidence="3" type="ORF">NON19_01785</name>
</gene>
<dbReference type="EMBL" id="JANFNH010000001">
    <property type="protein sequence ID" value="MCQ4040785.1"/>
    <property type="molecule type" value="Genomic_DNA"/>
</dbReference>
<dbReference type="RefSeq" id="WP_255924721.1">
    <property type="nucleotide sequence ID" value="NZ_JANFNH010000001.1"/>
</dbReference>
<accession>A0ABT1P8W5</accession>
<protein>
    <submittedName>
        <fullName evidence="3">FAD-binding oxidoreductase</fullName>
    </submittedName>
</protein>
<reference evidence="3 4" key="1">
    <citation type="submission" date="2022-06" db="EMBL/GenBank/DDBJ databases">
        <title>Draft genome sequence of type strain Streptomyces rubrisoli DSM 42083.</title>
        <authorList>
            <person name="Duangmal K."/>
            <person name="Klaysubun C."/>
        </authorList>
    </citation>
    <scope>NUCLEOTIDE SEQUENCE [LARGE SCALE GENOMIC DNA]</scope>
    <source>
        <strain evidence="3 4">DSM 42083</strain>
    </source>
</reference>
<evidence type="ECO:0000313" key="3">
    <source>
        <dbReference type="EMBL" id="MCQ4040785.1"/>
    </source>
</evidence>
<comment type="caution">
    <text evidence="3">The sequence shown here is derived from an EMBL/GenBank/DDBJ whole genome shotgun (WGS) entry which is preliminary data.</text>
</comment>
<name>A0ABT1P8W5_9ACTN</name>
<dbReference type="Proteomes" id="UP001206206">
    <property type="component" value="Unassembled WGS sequence"/>
</dbReference>
<evidence type="ECO:0000259" key="2">
    <source>
        <dbReference type="Pfam" id="PF01266"/>
    </source>
</evidence>
<dbReference type="SUPFAM" id="SSF51905">
    <property type="entry name" value="FAD/NAD(P)-binding domain"/>
    <property type="match status" value="1"/>
</dbReference>
<evidence type="ECO:0000256" key="1">
    <source>
        <dbReference type="SAM" id="MobiDB-lite"/>
    </source>
</evidence>
<dbReference type="Gene3D" id="3.30.9.10">
    <property type="entry name" value="D-Amino Acid Oxidase, subunit A, domain 2"/>
    <property type="match status" value="1"/>
</dbReference>
<dbReference type="InterPro" id="IPR036188">
    <property type="entry name" value="FAD/NAD-bd_sf"/>
</dbReference>
<dbReference type="InterPro" id="IPR006076">
    <property type="entry name" value="FAD-dep_OxRdtase"/>
</dbReference>